<reference evidence="1" key="1">
    <citation type="submission" date="2022-08" db="EMBL/GenBank/DDBJ databases">
        <title>Genome Sequence of Fusarium decemcellulare.</title>
        <authorList>
            <person name="Buettner E."/>
        </authorList>
    </citation>
    <scope>NUCLEOTIDE SEQUENCE</scope>
    <source>
        <strain evidence="1">Babe19</strain>
    </source>
</reference>
<keyword evidence="2" id="KW-1185">Reference proteome</keyword>
<protein>
    <submittedName>
        <fullName evidence="1">Uncharacterized protein</fullName>
    </submittedName>
</protein>
<accession>A0ACC1RX20</accession>
<gene>
    <name evidence="1" type="ORF">NM208_g10792</name>
</gene>
<name>A0ACC1RX20_9HYPO</name>
<comment type="caution">
    <text evidence="1">The sequence shown here is derived from an EMBL/GenBank/DDBJ whole genome shotgun (WGS) entry which is preliminary data.</text>
</comment>
<organism evidence="1 2">
    <name type="scientific">Fusarium decemcellulare</name>
    <dbReference type="NCBI Taxonomy" id="57161"/>
    <lineage>
        <taxon>Eukaryota</taxon>
        <taxon>Fungi</taxon>
        <taxon>Dikarya</taxon>
        <taxon>Ascomycota</taxon>
        <taxon>Pezizomycotina</taxon>
        <taxon>Sordariomycetes</taxon>
        <taxon>Hypocreomycetidae</taxon>
        <taxon>Hypocreales</taxon>
        <taxon>Nectriaceae</taxon>
        <taxon>Fusarium</taxon>
        <taxon>Fusarium decemcellulare species complex</taxon>
    </lineage>
</organism>
<dbReference type="EMBL" id="JANRMS010001590">
    <property type="protein sequence ID" value="KAJ3527244.1"/>
    <property type="molecule type" value="Genomic_DNA"/>
</dbReference>
<sequence length="538" mass="60255">MESAQKSNPQAKRTRTNVKQSKFGCFTCKKRRIKCDEAKPSCQRCLSYNLSCDGYPRGAPPGSLFERTPSSHLSQNPSHPRSRYAHLACIVFSQGPRRAKSEIEVAFWNRIVPQLIHSTPAVRAAAAAFGASYEEHMLRPSRACLGLRTAQQYSRALQLVQLEVSSVRHNSLPCIVACLLMAFAEVIQQRSDRAYLHLQGASALMAARDEEARASIDDEGISALFEKLNLHSATYLMTRSPDLPCLYSAPYSASLSPDQSLYKMLHGCYRFISTAWQYKYVNPLLIPSYLFIEQARHLGNLRHWLSCHQLDPSRPIADSQNEQLLVLRAQCLAGMIYSANALASHETCYDGYELEFQQIIESGQALLEIQQADNSLSSSGGLSYFTPEMGIIQPLFLTALKYRHSFWRRKALDLLLKSGREGPWCGAIEARILQVVIEAEERILSDLPSEKFGPHQPSVITESQRVHLCWVVGYVDQDDNIIVAGGGGVARAHSAKVQLCKCHDVDELLSSGKRGPSMSFWQDQAHWHTWLETVSLPE</sequence>
<proteinExistence type="predicted"/>
<evidence type="ECO:0000313" key="1">
    <source>
        <dbReference type="EMBL" id="KAJ3527244.1"/>
    </source>
</evidence>
<dbReference type="Proteomes" id="UP001148629">
    <property type="component" value="Unassembled WGS sequence"/>
</dbReference>
<evidence type="ECO:0000313" key="2">
    <source>
        <dbReference type="Proteomes" id="UP001148629"/>
    </source>
</evidence>